<evidence type="ECO:0000313" key="4">
    <source>
        <dbReference type="EMBL" id="KAJ9187433.1"/>
    </source>
</evidence>
<proteinExistence type="predicted"/>
<reference evidence="4" key="1">
    <citation type="journal article" date="2023" name="Plant Biotechnol. J.">
        <title>Chromosome-level wild Hevea brasiliensis genome provides new tools for genomic-assisted breeding and valuable loci to elevate rubber yield.</title>
        <authorList>
            <person name="Cheng H."/>
            <person name="Song X."/>
            <person name="Hu Y."/>
            <person name="Wu T."/>
            <person name="Yang Q."/>
            <person name="An Z."/>
            <person name="Feng S."/>
            <person name="Deng Z."/>
            <person name="Wu W."/>
            <person name="Zeng X."/>
            <person name="Tu M."/>
            <person name="Wang X."/>
            <person name="Huang H."/>
        </authorList>
    </citation>
    <scope>NUCLEOTIDE SEQUENCE</scope>
    <source>
        <strain evidence="4">MT/VB/25A 57/8</strain>
    </source>
</reference>
<dbReference type="Gene3D" id="1.10.590.10">
    <property type="entry name" value="Chorismate mutase, AroQ class superfamily, eukaryotic"/>
    <property type="match status" value="1"/>
</dbReference>
<comment type="catalytic activity">
    <reaction evidence="1">
        <text>chorismate = prephenate</text>
        <dbReference type="Rhea" id="RHEA:13897"/>
        <dbReference type="ChEBI" id="CHEBI:29748"/>
        <dbReference type="ChEBI" id="CHEBI:29934"/>
        <dbReference type="EC" id="5.4.99.5"/>
    </reaction>
</comment>
<dbReference type="PANTHER" id="PTHR21145">
    <property type="entry name" value="CHORISMATE MUTASE"/>
    <property type="match status" value="1"/>
</dbReference>
<name>A0ABQ9N7W1_HEVBR</name>
<evidence type="ECO:0000256" key="2">
    <source>
        <dbReference type="ARBA" id="ARBA00012404"/>
    </source>
</evidence>
<dbReference type="SUPFAM" id="SSF48600">
    <property type="entry name" value="Chorismate mutase II"/>
    <property type="match status" value="1"/>
</dbReference>
<evidence type="ECO:0000256" key="3">
    <source>
        <dbReference type="ARBA" id="ARBA00023235"/>
    </source>
</evidence>
<evidence type="ECO:0000256" key="1">
    <source>
        <dbReference type="ARBA" id="ARBA00000824"/>
    </source>
</evidence>
<sequence length="182" mass="20730">MKAKILCIAYAFIARPDIAIYVRPISHLVHNFPETLFIYAKGGVDEIQSLSLENIRQSLIQQVDSIIFSLLLRAHPDEHPYILEYLPNQCSHSCTQVLKLLLCYDGINFLVDGRKLMEMLTYESVEAAVKKKVEMKAKAFGQGVTIIPLEEEAEPMYKVKPSSLVNLYGNWIMLLTEEVQVE</sequence>
<keyword evidence="3" id="KW-0413">Isomerase</keyword>
<dbReference type="EMBL" id="JARPOI010000002">
    <property type="protein sequence ID" value="KAJ9187433.1"/>
    <property type="molecule type" value="Genomic_DNA"/>
</dbReference>
<evidence type="ECO:0000313" key="5">
    <source>
        <dbReference type="Proteomes" id="UP001174677"/>
    </source>
</evidence>
<comment type="caution">
    <text evidence="4">The sequence shown here is derived from an EMBL/GenBank/DDBJ whole genome shotgun (WGS) entry which is preliminary data.</text>
</comment>
<organism evidence="4 5">
    <name type="scientific">Hevea brasiliensis</name>
    <name type="common">Para rubber tree</name>
    <name type="synonym">Siphonia brasiliensis</name>
    <dbReference type="NCBI Taxonomy" id="3981"/>
    <lineage>
        <taxon>Eukaryota</taxon>
        <taxon>Viridiplantae</taxon>
        <taxon>Streptophyta</taxon>
        <taxon>Embryophyta</taxon>
        <taxon>Tracheophyta</taxon>
        <taxon>Spermatophyta</taxon>
        <taxon>Magnoliopsida</taxon>
        <taxon>eudicotyledons</taxon>
        <taxon>Gunneridae</taxon>
        <taxon>Pentapetalae</taxon>
        <taxon>rosids</taxon>
        <taxon>fabids</taxon>
        <taxon>Malpighiales</taxon>
        <taxon>Euphorbiaceae</taxon>
        <taxon>Crotonoideae</taxon>
        <taxon>Micrandreae</taxon>
        <taxon>Hevea</taxon>
    </lineage>
</organism>
<dbReference type="InterPro" id="IPR008238">
    <property type="entry name" value="Chorismate_mutase_AroQ_euk"/>
</dbReference>
<dbReference type="PANTHER" id="PTHR21145:SF15">
    <property type="entry name" value="CHORISMATE MUTASE 3, CHLOROPLASTIC"/>
    <property type="match status" value="1"/>
</dbReference>
<dbReference type="Proteomes" id="UP001174677">
    <property type="component" value="Chromosome 2"/>
</dbReference>
<gene>
    <name evidence="4" type="ORF">P3X46_002889</name>
</gene>
<dbReference type="InterPro" id="IPR036263">
    <property type="entry name" value="Chorismate_II_sf"/>
</dbReference>
<dbReference type="InterPro" id="IPR037039">
    <property type="entry name" value="CM_AroQ_sf_eucaryotic"/>
</dbReference>
<protein>
    <recommendedName>
        <fullName evidence="2">chorismate mutase</fullName>
        <ecNumber evidence="2">5.4.99.5</ecNumber>
    </recommendedName>
</protein>
<accession>A0ABQ9N7W1</accession>
<dbReference type="EC" id="5.4.99.5" evidence="2"/>
<keyword evidence="5" id="KW-1185">Reference proteome</keyword>